<dbReference type="GO" id="GO:0016887">
    <property type="term" value="F:ATP hydrolysis activity"/>
    <property type="evidence" value="ECO:0007669"/>
    <property type="project" value="UniProtKB-UniRule"/>
</dbReference>
<dbReference type="InterPro" id="IPR037219">
    <property type="entry name" value="Peptidase_M41-like"/>
</dbReference>
<dbReference type="GO" id="GO:0008270">
    <property type="term" value="F:zinc ion binding"/>
    <property type="evidence" value="ECO:0007669"/>
    <property type="project" value="UniProtKB-UniRule"/>
</dbReference>
<comment type="subcellular location">
    <subcellularLocation>
        <location evidence="14">Cell membrane</location>
        <topology evidence="14">Multi-pass membrane protein</topology>
        <orientation evidence="14">Cytoplasmic side</orientation>
    </subcellularLocation>
    <subcellularLocation>
        <location evidence="1">Membrane</location>
    </subcellularLocation>
</comment>
<keyword evidence="6 14" id="KW-0547">Nucleotide-binding</keyword>
<keyword evidence="11 14" id="KW-0482">Metalloprotease</keyword>
<comment type="similarity">
    <text evidence="2 14">In the C-terminal section; belongs to the peptidase M41 family.</text>
</comment>
<comment type="function">
    <text evidence="14">Acts as a processive, ATP-dependent zinc metallopeptidase for both cytoplasmic and membrane proteins. Plays a role in the quality control of integral membrane proteins.</text>
</comment>
<dbReference type="GO" id="GO:0006508">
    <property type="term" value="P:proteolysis"/>
    <property type="evidence" value="ECO:0007669"/>
    <property type="project" value="UniProtKB-KW"/>
</dbReference>
<feature type="active site" evidence="14">
    <location>
        <position position="434"/>
    </location>
</feature>
<dbReference type="GO" id="GO:0005886">
    <property type="term" value="C:plasma membrane"/>
    <property type="evidence" value="ECO:0007669"/>
    <property type="project" value="UniProtKB-SubCell"/>
</dbReference>
<keyword evidence="4 14" id="KW-0812">Transmembrane</keyword>
<keyword evidence="14" id="KW-1003">Cell membrane</keyword>
<keyword evidence="7 14" id="KW-0378">Hydrolase</keyword>
<dbReference type="Pfam" id="PF17862">
    <property type="entry name" value="AAA_lid_3"/>
    <property type="match status" value="1"/>
</dbReference>
<organism evidence="17">
    <name type="scientific">uncultured Acidimicrobiales bacterium</name>
    <dbReference type="NCBI Taxonomy" id="310071"/>
    <lineage>
        <taxon>Bacteria</taxon>
        <taxon>Bacillati</taxon>
        <taxon>Actinomycetota</taxon>
        <taxon>Acidimicrobiia</taxon>
        <taxon>Acidimicrobiales</taxon>
        <taxon>environmental samples</taxon>
    </lineage>
</organism>
<evidence type="ECO:0000256" key="5">
    <source>
        <dbReference type="ARBA" id="ARBA00022723"/>
    </source>
</evidence>
<keyword evidence="12 14" id="KW-0472">Membrane</keyword>
<dbReference type="InterPro" id="IPR027417">
    <property type="entry name" value="P-loop_NTPase"/>
</dbReference>
<dbReference type="InterPro" id="IPR003960">
    <property type="entry name" value="ATPase_AAA_CS"/>
</dbReference>
<reference evidence="17" key="1">
    <citation type="submission" date="2020-02" db="EMBL/GenBank/DDBJ databases">
        <authorList>
            <person name="Meier V. D."/>
        </authorList>
    </citation>
    <scope>NUCLEOTIDE SEQUENCE</scope>
    <source>
        <strain evidence="17">AVDCRST_MAG10</strain>
    </source>
</reference>
<dbReference type="InterPro" id="IPR000642">
    <property type="entry name" value="Peptidase_M41"/>
</dbReference>
<comment type="caution">
    <text evidence="14">Lacks conserved residue(s) required for the propagation of feature annotation.</text>
</comment>
<evidence type="ECO:0000256" key="15">
    <source>
        <dbReference type="RuleBase" id="RU003651"/>
    </source>
</evidence>
<evidence type="ECO:0000256" key="7">
    <source>
        <dbReference type="ARBA" id="ARBA00022801"/>
    </source>
</evidence>
<comment type="similarity">
    <text evidence="15">Belongs to the AAA ATPase family.</text>
</comment>
<dbReference type="GO" id="GO:0004222">
    <property type="term" value="F:metalloendopeptidase activity"/>
    <property type="evidence" value="ECO:0007669"/>
    <property type="project" value="InterPro"/>
</dbReference>
<feature type="binding site" evidence="14">
    <location>
        <position position="437"/>
    </location>
    <ligand>
        <name>Zn(2+)</name>
        <dbReference type="ChEBI" id="CHEBI:29105"/>
        <note>catalytic</note>
    </ligand>
</feature>
<dbReference type="GO" id="GO:0030163">
    <property type="term" value="P:protein catabolic process"/>
    <property type="evidence" value="ECO:0007669"/>
    <property type="project" value="UniProtKB-UniRule"/>
</dbReference>
<evidence type="ECO:0000256" key="8">
    <source>
        <dbReference type="ARBA" id="ARBA00022833"/>
    </source>
</evidence>
<evidence type="ECO:0000256" key="6">
    <source>
        <dbReference type="ARBA" id="ARBA00022741"/>
    </source>
</evidence>
<keyword evidence="3 14" id="KW-0645">Protease</keyword>
<feature type="binding site" evidence="14">
    <location>
        <position position="509"/>
    </location>
    <ligand>
        <name>Zn(2+)</name>
        <dbReference type="ChEBI" id="CHEBI:29105"/>
        <note>catalytic</note>
    </ligand>
</feature>
<keyword evidence="9 14" id="KW-0067">ATP-binding</keyword>
<evidence type="ECO:0000256" key="10">
    <source>
        <dbReference type="ARBA" id="ARBA00022989"/>
    </source>
</evidence>
<feature type="transmembrane region" description="Helical" evidence="14">
    <location>
        <begin position="20"/>
        <end position="42"/>
    </location>
</feature>
<dbReference type="FunFam" id="3.40.50.300:FF:000001">
    <property type="entry name" value="ATP-dependent zinc metalloprotease FtsH"/>
    <property type="match status" value="1"/>
</dbReference>
<evidence type="ECO:0000256" key="11">
    <source>
        <dbReference type="ARBA" id="ARBA00023049"/>
    </source>
</evidence>
<evidence type="ECO:0000256" key="1">
    <source>
        <dbReference type="ARBA" id="ARBA00004370"/>
    </source>
</evidence>
<dbReference type="HAMAP" id="MF_01458">
    <property type="entry name" value="FtsH"/>
    <property type="match status" value="1"/>
</dbReference>
<accession>A0A6J4ISQ7</accession>
<evidence type="ECO:0000256" key="12">
    <source>
        <dbReference type="ARBA" id="ARBA00023136"/>
    </source>
</evidence>
<dbReference type="SUPFAM" id="SSF52540">
    <property type="entry name" value="P-loop containing nucleoside triphosphate hydrolases"/>
    <property type="match status" value="1"/>
</dbReference>
<dbReference type="GO" id="GO:0005524">
    <property type="term" value="F:ATP binding"/>
    <property type="evidence" value="ECO:0007669"/>
    <property type="project" value="UniProtKB-UniRule"/>
</dbReference>
<evidence type="ECO:0000256" key="9">
    <source>
        <dbReference type="ARBA" id="ARBA00022840"/>
    </source>
</evidence>
<dbReference type="PROSITE" id="PS00674">
    <property type="entry name" value="AAA"/>
    <property type="match status" value="1"/>
</dbReference>
<dbReference type="PANTHER" id="PTHR23076:SF97">
    <property type="entry name" value="ATP-DEPENDENT ZINC METALLOPROTEASE YME1L1"/>
    <property type="match status" value="1"/>
</dbReference>
<comment type="subunit">
    <text evidence="14">Homohexamer.</text>
</comment>
<dbReference type="InterPro" id="IPR005936">
    <property type="entry name" value="FtsH"/>
</dbReference>
<dbReference type="AlphaFoldDB" id="A0A6J4ISQ7"/>
<dbReference type="Pfam" id="PF01434">
    <property type="entry name" value="Peptidase_M41"/>
    <property type="match status" value="1"/>
</dbReference>
<dbReference type="InterPro" id="IPR003959">
    <property type="entry name" value="ATPase_AAA_core"/>
</dbReference>
<dbReference type="EMBL" id="CADCTB010000159">
    <property type="protein sequence ID" value="CAA9257828.1"/>
    <property type="molecule type" value="Genomic_DNA"/>
</dbReference>
<keyword evidence="10 14" id="KW-1133">Transmembrane helix</keyword>
<evidence type="ECO:0000256" key="2">
    <source>
        <dbReference type="ARBA" id="ARBA00010044"/>
    </source>
</evidence>
<feature type="domain" description="AAA+ ATPase" evidence="16">
    <location>
        <begin position="203"/>
        <end position="342"/>
    </location>
</feature>
<dbReference type="InterPro" id="IPR041569">
    <property type="entry name" value="AAA_lid_3"/>
</dbReference>
<protein>
    <recommendedName>
        <fullName evidence="14">ATP-dependent zinc metalloprotease FtsH</fullName>
        <ecNumber evidence="14">3.4.24.-</ecNumber>
    </recommendedName>
</protein>
<evidence type="ECO:0000256" key="14">
    <source>
        <dbReference type="HAMAP-Rule" id="MF_01458"/>
    </source>
</evidence>
<dbReference type="PANTHER" id="PTHR23076">
    <property type="entry name" value="METALLOPROTEASE M41 FTSH"/>
    <property type="match status" value="1"/>
</dbReference>
<comment type="cofactor">
    <cofactor evidence="14">
        <name>Zn(2+)</name>
        <dbReference type="ChEBI" id="CHEBI:29105"/>
    </cofactor>
    <text evidence="14">Binds 1 zinc ion per subunit.</text>
</comment>
<evidence type="ECO:0000259" key="16">
    <source>
        <dbReference type="SMART" id="SM00382"/>
    </source>
</evidence>
<gene>
    <name evidence="14" type="primary">ftsH</name>
    <name evidence="17" type="ORF">AVDCRST_MAG10-2587</name>
</gene>
<keyword evidence="5 14" id="KW-0479">Metal-binding</keyword>
<dbReference type="Gene3D" id="3.40.50.300">
    <property type="entry name" value="P-loop containing nucleotide triphosphate hydrolases"/>
    <property type="match status" value="1"/>
</dbReference>
<name>A0A6J4ISQ7_9ACTN</name>
<dbReference type="CDD" id="cd19501">
    <property type="entry name" value="RecA-like_FtsH"/>
    <property type="match status" value="1"/>
</dbReference>
<keyword evidence="8 14" id="KW-0862">Zinc</keyword>
<evidence type="ECO:0000313" key="17">
    <source>
        <dbReference type="EMBL" id="CAA9257828.1"/>
    </source>
</evidence>
<feature type="binding site" evidence="14">
    <location>
        <position position="433"/>
    </location>
    <ligand>
        <name>Zn(2+)</name>
        <dbReference type="ChEBI" id="CHEBI:29105"/>
        <note>catalytic</note>
    </ligand>
</feature>
<keyword evidence="17" id="KW-0132">Cell division</keyword>
<dbReference type="Gene3D" id="1.20.58.760">
    <property type="entry name" value="Peptidase M41"/>
    <property type="match status" value="1"/>
</dbReference>
<keyword evidence="17" id="KW-0131">Cell cycle</keyword>
<dbReference type="Pfam" id="PF00004">
    <property type="entry name" value="AAA"/>
    <property type="match status" value="1"/>
</dbReference>
<dbReference type="NCBIfam" id="TIGR01241">
    <property type="entry name" value="FtsH_fam"/>
    <property type="match status" value="1"/>
</dbReference>
<dbReference type="EC" id="3.4.24.-" evidence="14"/>
<dbReference type="GO" id="GO:0004176">
    <property type="term" value="F:ATP-dependent peptidase activity"/>
    <property type="evidence" value="ECO:0007669"/>
    <property type="project" value="InterPro"/>
</dbReference>
<evidence type="ECO:0000256" key="4">
    <source>
        <dbReference type="ARBA" id="ARBA00022692"/>
    </source>
</evidence>
<dbReference type="Gene3D" id="1.10.8.60">
    <property type="match status" value="1"/>
</dbReference>
<comment type="similarity">
    <text evidence="13 14">In the central section; belongs to the AAA ATPase family.</text>
</comment>
<dbReference type="FunFam" id="1.10.8.60:FF:000001">
    <property type="entry name" value="ATP-dependent zinc metalloprotease FtsH"/>
    <property type="match status" value="1"/>
</dbReference>
<dbReference type="SMART" id="SM00382">
    <property type="entry name" value="AAA"/>
    <property type="match status" value="1"/>
</dbReference>
<proteinExistence type="inferred from homology"/>
<dbReference type="SUPFAM" id="SSF140990">
    <property type="entry name" value="FtsH protease domain-like"/>
    <property type="match status" value="1"/>
</dbReference>
<sequence>MSSKPRNESPDGGAGTRQAVLLSALALPFLIAVYALVMAYWAKPVSAGRELRIDQFLTLVEKGQVGSATVLADDDRIVGVYGSTERYWVDFSGGHESLFARLTGALEAAKVPTDVSSQPFKRLVGPLSTFLPILVLADLIVLVTLVSKGGATAFARAAARRSGEETPTSFADLAGCDEAVEELAEVAEHLRDPARFAAMGAAAPKGVLLSGPPGCGKTRLARAVAGEAGVGFFSISGSDFVEMYVGVGAARIRDLFAQARAATPAIVFIDEIDAVGRARSTSAAGGTDEREATLNQLLVEMDGFSADAGVVVMAATNRPDILDAALLRPGRFDRRITLDLPDMAGREAILRLHTATKPLAVDVDLSALARQTAGFSGAELANVVNEAALLATRHRSTAIGPAHLSEAVERAVAGPSRRTRVLTIADRRRIAVHEAGHAVVGAALSAGGQVTKVSVLARGSGGGFTLSVPEADRVLATRSELVHRLCTLLGGRVAEELLLGEASTGAHDDLARAARLARQMVADFGMSDELGPFALPDVSDGPGGSWSEATLAALDVETRRIVDEAGASAADVVLANRAVIEAMVATLVEVESLEGEVLERFLAAVAPPERPAMTLVAS</sequence>
<dbReference type="InterPro" id="IPR003593">
    <property type="entry name" value="AAA+_ATPase"/>
</dbReference>
<evidence type="ECO:0000256" key="3">
    <source>
        <dbReference type="ARBA" id="ARBA00022670"/>
    </source>
</evidence>
<dbReference type="GO" id="GO:0051301">
    <property type="term" value="P:cell division"/>
    <property type="evidence" value="ECO:0007669"/>
    <property type="project" value="UniProtKB-KW"/>
</dbReference>
<evidence type="ECO:0000256" key="13">
    <source>
        <dbReference type="ARBA" id="ARBA00061570"/>
    </source>
</evidence>